<dbReference type="InterPro" id="IPR029069">
    <property type="entry name" value="HotDog_dom_sf"/>
</dbReference>
<dbReference type="AlphaFoldDB" id="A0A849BV18"/>
<dbReference type="PANTHER" id="PTHR21660:SF1">
    <property type="entry name" value="ACYL-COENZYME A THIOESTERASE 13"/>
    <property type="match status" value="1"/>
</dbReference>
<accession>A0A849BV18</accession>
<dbReference type="PANTHER" id="PTHR21660">
    <property type="entry name" value="THIOESTERASE SUPERFAMILY MEMBER-RELATED"/>
    <property type="match status" value="1"/>
</dbReference>
<dbReference type="RefSeq" id="WP_067526712.1">
    <property type="nucleotide sequence ID" value="NZ_JABELX010000004.1"/>
</dbReference>
<evidence type="ECO:0000256" key="2">
    <source>
        <dbReference type="ARBA" id="ARBA00022801"/>
    </source>
</evidence>
<evidence type="ECO:0000259" key="3">
    <source>
        <dbReference type="Pfam" id="PF03061"/>
    </source>
</evidence>
<organism evidence="4 5">
    <name type="scientific">Nocardia uniformis</name>
    <dbReference type="NCBI Taxonomy" id="53432"/>
    <lineage>
        <taxon>Bacteria</taxon>
        <taxon>Bacillati</taxon>
        <taxon>Actinomycetota</taxon>
        <taxon>Actinomycetes</taxon>
        <taxon>Mycobacteriales</taxon>
        <taxon>Nocardiaceae</taxon>
        <taxon>Nocardia</taxon>
    </lineage>
</organism>
<name>A0A849BV18_9NOCA</name>
<protein>
    <submittedName>
        <fullName evidence="4">Hotdog fold thioesterase</fullName>
    </submittedName>
</protein>
<dbReference type="SUPFAM" id="SSF54637">
    <property type="entry name" value="Thioesterase/thiol ester dehydrase-isomerase"/>
    <property type="match status" value="2"/>
</dbReference>
<dbReference type="InterPro" id="IPR006683">
    <property type="entry name" value="Thioestr_dom"/>
</dbReference>
<proteinExistence type="inferred from homology"/>
<gene>
    <name evidence="4" type="ORF">HLB23_11315</name>
</gene>
<sequence>MMSLEVPAIAAADPVARAAEVAAFPNLGPEDRFGIAQIGHGPDRISVEQRLPAGYAGELCVGWLGPLADFVTGRAVQSALVSDIGIRTLSLHLQIGSRGLRGGHRVLASGEVVEIGDRSVLAAGRISDENGSLVAEVSGRFIIVPGSVHPVVTEGSELVVPESDSLAVLLGAEPIARERHTVTFAMRTAEWMANPYGILHGGIPVALAGHALTEAANIAAGPVRTLGLDVTFHRPAFIGAAPLAADAVVVRVGGRVVAANTTVYQEDLRQPVATVTSTMLRIGD</sequence>
<evidence type="ECO:0000313" key="5">
    <source>
        <dbReference type="Proteomes" id="UP000586827"/>
    </source>
</evidence>
<dbReference type="InterPro" id="IPR039298">
    <property type="entry name" value="ACOT13"/>
</dbReference>
<dbReference type="Gene3D" id="3.10.129.10">
    <property type="entry name" value="Hotdog Thioesterase"/>
    <property type="match status" value="2"/>
</dbReference>
<comment type="caution">
    <text evidence="4">The sequence shown here is derived from an EMBL/GenBank/DDBJ whole genome shotgun (WGS) entry which is preliminary data.</text>
</comment>
<keyword evidence="2" id="KW-0378">Hydrolase</keyword>
<feature type="domain" description="Thioesterase" evidence="3">
    <location>
        <begin position="196"/>
        <end position="270"/>
    </location>
</feature>
<evidence type="ECO:0000256" key="1">
    <source>
        <dbReference type="ARBA" id="ARBA00008324"/>
    </source>
</evidence>
<dbReference type="GO" id="GO:0047617">
    <property type="term" value="F:fatty acyl-CoA hydrolase activity"/>
    <property type="evidence" value="ECO:0007669"/>
    <property type="project" value="InterPro"/>
</dbReference>
<evidence type="ECO:0000313" key="4">
    <source>
        <dbReference type="EMBL" id="NNH70443.1"/>
    </source>
</evidence>
<comment type="similarity">
    <text evidence="1">Belongs to the thioesterase PaaI family.</text>
</comment>
<keyword evidence="5" id="KW-1185">Reference proteome</keyword>
<dbReference type="CDD" id="cd03443">
    <property type="entry name" value="PaaI_thioesterase"/>
    <property type="match status" value="1"/>
</dbReference>
<dbReference type="Pfam" id="PF03061">
    <property type="entry name" value="4HBT"/>
    <property type="match status" value="1"/>
</dbReference>
<dbReference type="NCBIfam" id="TIGR00369">
    <property type="entry name" value="unchar_dom_1"/>
    <property type="match status" value="1"/>
</dbReference>
<reference evidence="4 5" key="1">
    <citation type="submission" date="2020-05" db="EMBL/GenBank/DDBJ databases">
        <title>MicrobeNet Type strains.</title>
        <authorList>
            <person name="Nicholson A.C."/>
        </authorList>
    </citation>
    <scope>NUCLEOTIDE SEQUENCE [LARGE SCALE GENOMIC DNA]</scope>
    <source>
        <strain evidence="4 5">JCM 3224</strain>
    </source>
</reference>
<dbReference type="InterPro" id="IPR003736">
    <property type="entry name" value="PAAI_dom"/>
</dbReference>
<dbReference type="Proteomes" id="UP000586827">
    <property type="component" value="Unassembled WGS sequence"/>
</dbReference>
<dbReference type="EMBL" id="JABELX010000004">
    <property type="protein sequence ID" value="NNH70443.1"/>
    <property type="molecule type" value="Genomic_DNA"/>
</dbReference>